<evidence type="ECO:0000313" key="3">
    <source>
        <dbReference type="EnsemblMetazoa" id="HelroP192348"/>
    </source>
</evidence>
<feature type="region of interest" description="Disordered" evidence="1">
    <location>
        <begin position="479"/>
        <end position="514"/>
    </location>
</feature>
<dbReference type="HOGENOM" id="CLU_446392_0_0_1"/>
<dbReference type="STRING" id="6412.T1FTU7"/>
<dbReference type="PANTHER" id="PTHR33995">
    <property type="entry name" value="PROTEIN CBG18546"/>
    <property type="match status" value="1"/>
</dbReference>
<dbReference type="KEGG" id="hro:HELRODRAFT_192348"/>
<name>T1FTU7_HELRO</name>
<evidence type="ECO:0000256" key="1">
    <source>
        <dbReference type="SAM" id="MobiDB-lite"/>
    </source>
</evidence>
<organism evidence="3 4">
    <name type="scientific">Helobdella robusta</name>
    <name type="common">Californian leech</name>
    <dbReference type="NCBI Taxonomy" id="6412"/>
    <lineage>
        <taxon>Eukaryota</taxon>
        <taxon>Metazoa</taxon>
        <taxon>Spiralia</taxon>
        <taxon>Lophotrochozoa</taxon>
        <taxon>Annelida</taxon>
        <taxon>Clitellata</taxon>
        <taxon>Hirudinea</taxon>
        <taxon>Rhynchobdellida</taxon>
        <taxon>Glossiphoniidae</taxon>
        <taxon>Helobdella</taxon>
    </lineage>
</organism>
<dbReference type="AlphaFoldDB" id="T1FTU7"/>
<feature type="compositionally biased region" description="Basic residues" evidence="1">
    <location>
        <begin position="591"/>
        <end position="605"/>
    </location>
</feature>
<accession>T1FTU7</accession>
<evidence type="ECO:0000313" key="4">
    <source>
        <dbReference type="Proteomes" id="UP000015101"/>
    </source>
</evidence>
<dbReference type="CTD" id="20212244"/>
<dbReference type="GeneID" id="20212244"/>
<reference evidence="2 4" key="2">
    <citation type="journal article" date="2013" name="Nature">
        <title>Insights into bilaterian evolution from three spiralian genomes.</title>
        <authorList>
            <person name="Simakov O."/>
            <person name="Marletaz F."/>
            <person name="Cho S.J."/>
            <person name="Edsinger-Gonzales E."/>
            <person name="Havlak P."/>
            <person name="Hellsten U."/>
            <person name="Kuo D.H."/>
            <person name="Larsson T."/>
            <person name="Lv J."/>
            <person name="Arendt D."/>
            <person name="Savage R."/>
            <person name="Osoegawa K."/>
            <person name="de Jong P."/>
            <person name="Grimwood J."/>
            <person name="Chapman J.A."/>
            <person name="Shapiro H."/>
            <person name="Aerts A."/>
            <person name="Otillar R.P."/>
            <person name="Terry A.Y."/>
            <person name="Boore J.L."/>
            <person name="Grigoriev I.V."/>
            <person name="Lindberg D.R."/>
            <person name="Seaver E.C."/>
            <person name="Weisblat D.A."/>
            <person name="Putnam N.H."/>
            <person name="Rokhsar D.S."/>
        </authorList>
    </citation>
    <scope>NUCLEOTIDE SEQUENCE</scope>
</reference>
<feature type="compositionally biased region" description="Basic residues" evidence="1">
    <location>
        <begin position="483"/>
        <end position="493"/>
    </location>
</feature>
<dbReference type="EMBL" id="AMQM01005122">
    <property type="status" value="NOT_ANNOTATED_CDS"/>
    <property type="molecule type" value="Genomic_DNA"/>
</dbReference>
<dbReference type="PANTHER" id="PTHR33995:SF7">
    <property type="entry name" value="BURSICON SUBUNIT ALPHA-RELATED"/>
    <property type="match status" value="1"/>
</dbReference>
<feature type="region of interest" description="Disordered" evidence="1">
    <location>
        <begin position="537"/>
        <end position="612"/>
    </location>
</feature>
<evidence type="ECO:0000313" key="2">
    <source>
        <dbReference type="EMBL" id="ESO00998.1"/>
    </source>
</evidence>
<dbReference type="Proteomes" id="UP000015101">
    <property type="component" value="Unassembled WGS sequence"/>
</dbReference>
<reference evidence="4" key="1">
    <citation type="submission" date="2012-12" db="EMBL/GenBank/DDBJ databases">
        <authorList>
            <person name="Hellsten U."/>
            <person name="Grimwood J."/>
            <person name="Chapman J.A."/>
            <person name="Shapiro H."/>
            <person name="Aerts A."/>
            <person name="Otillar R.P."/>
            <person name="Terry A.Y."/>
            <person name="Boore J.L."/>
            <person name="Simakov O."/>
            <person name="Marletaz F."/>
            <person name="Cho S.-J."/>
            <person name="Edsinger-Gonzales E."/>
            <person name="Havlak P."/>
            <person name="Kuo D.-H."/>
            <person name="Larsson T."/>
            <person name="Lv J."/>
            <person name="Arendt D."/>
            <person name="Savage R."/>
            <person name="Osoegawa K."/>
            <person name="de Jong P."/>
            <person name="Lindberg D.R."/>
            <person name="Seaver E.C."/>
            <person name="Weisblat D.A."/>
            <person name="Putnam N.H."/>
            <person name="Grigoriev I.V."/>
            <person name="Rokhsar D.S."/>
        </authorList>
    </citation>
    <scope>NUCLEOTIDE SEQUENCE</scope>
</reference>
<keyword evidence="4" id="KW-1185">Reference proteome</keyword>
<reference evidence="3" key="3">
    <citation type="submission" date="2015-06" db="UniProtKB">
        <authorList>
            <consortium name="EnsemblMetazoa"/>
        </authorList>
    </citation>
    <scope>IDENTIFICATION</scope>
</reference>
<sequence length="612" mass="69670">MNPKRERTKLAKSRLQLWNCGFSADREQDIRQQLLLISDHYQHLSQHCCEQRQQCSEPTSLQYHHQPHSRHPLKTLQHKWQLGDFNKASSDSSLLLAKKSSVSKSLTLRTTTTSTTLLLSSATKLSSASSLSSDLLTAATKTTPSSSSSSHLSTWHPLFSSSSPTKPTNLSTTTSHFPTPLSPITQQTSPPSLWPASSLTSSPTESVMDASVFDSSLPSFPFSPSANEGTPATPNSHQQPMKLTKVPQKFAVLTKPQLAFQHFETVELYMQQYRNTITYSRLMKSKRCWESPTKWSEAGSFDGRSLDGRSCGDGSVKSGCGSGGGSSGVARFVDGVDGKKHGSNNNRKMVLKLPKIIASQSLPTPPPQPHRSQPQRSIPHLSLPLIHANTSYNNNFNVMTSLKQTNYLMTFPPIFQILPLKSNNINNVMKNKSYDMTNNKTVNFYCYNFDCDGLLLKKNVHPSDSYRSRKFDDGYNQQLQSHLPHHHPHHPQHRSFQSHDKPSDQTGPCKYEQQETSKQFGQRQLCQHLQKQTYLQREQQQQQQQHQQKQQQQNNHRKQQKQNQDHRQQLVLKKVLHDIQPQQQTHQEQQRKRHRLKYNGVKHRRCLSESDY</sequence>
<dbReference type="InParanoid" id="T1FTU7"/>
<protein>
    <submittedName>
        <fullName evidence="2 3">Uncharacterized protein</fullName>
    </submittedName>
</protein>
<proteinExistence type="predicted"/>
<dbReference type="RefSeq" id="XP_009020710.1">
    <property type="nucleotide sequence ID" value="XM_009022462.1"/>
</dbReference>
<dbReference type="EMBL" id="KB096830">
    <property type="protein sequence ID" value="ESO00998.1"/>
    <property type="molecule type" value="Genomic_DNA"/>
</dbReference>
<gene>
    <name evidence="3" type="primary">20212244</name>
    <name evidence="2" type="ORF">HELRODRAFT_192348</name>
</gene>
<feature type="compositionally biased region" description="Low complexity" evidence="1">
    <location>
        <begin position="537"/>
        <end position="554"/>
    </location>
</feature>
<feature type="region of interest" description="Disordered" evidence="1">
    <location>
        <begin position="159"/>
        <end position="200"/>
    </location>
</feature>
<dbReference type="EnsemblMetazoa" id="HelroT192348">
    <property type="protein sequence ID" value="HelroP192348"/>
    <property type="gene ID" value="HelroG192348"/>
</dbReference>